<proteinExistence type="predicted"/>
<sequence>MVNSDEVFSAVRRGYNDLEFSSNSDIVDYFDSIEEKSIGGHISNIKGILFEQEYVDQLATQGIEAQIFEATNHPVTDISIFDGDEVISEMQLKATDSASYINATLNDHPDVEIVTTTEVAQGLDSEMVIDSGISNDELNDSVANALFGTDDALSSSGDSIVEEIGAEALLGESLIPISPASLLIKGCLVSFGFIF</sequence>
<dbReference type="RefSeq" id="WP_116688396.1">
    <property type="nucleotide sequence ID" value="NZ_CAWNYD010000009.1"/>
</dbReference>
<evidence type="ECO:0000313" key="2">
    <source>
        <dbReference type="Proteomes" id="UP000244906"/>
    </source>
</evidence>
<reference evidence="1 2" key="1">
    <citation type="submission" date="2018-04" db="EMBL/GenBank/DDBJ databases">
        <title>Thalassorhabdus spongiae gen. nov., sp. nov., isolated from a marine sponge in South-West Iceland.</title>
        <authorList>
            <person name="Knobloch S."/>
            <person name="Daussin A."/>
            <person name="Johannsson R."/>
            <person name="Marteinsson V.T."/>
        </authorList>
    </citation>
    <scope>NUCLEOTIDE SEQUENCE [LARGE SCALE GENOMIC DNA]</scope>
    <source>
        <strain evidence="1 2">Hp12</strain>
    </source>
</reference>
<gene>
    <name evidence="1" type="ORF">DC094_17365</name>
</gene>
<evidence type="ECO:0000313" key="1">
    <source>
        <dbReference type="EMBL" id="PVZ65655.1"/>
    </source>
</evidence>
<keyword evidence="2" id="KW-1185">Reference proteome</keyword>
<name>A0A2V1GWZ5_9GAMM</name>
<comment type="caution">
    <text evidence="1">The sequence shown here is derived from an EMBL/GenBank/DDBJ whole genome shotgun (WGS) entry which is preliminary data.</text>
</comment>
<dbReference type="EMBL" id="QDDL01000009">
    <property type="protein sequence ID" value="PVZ65655.1"/>
    <property type="molecule type" value="Genomic_DNA"/>
</dbReference>
<dbReference type="AlphaFoldDB" id="A0A2V1GWZ5"/>
<dbReference type="OrthoDB" id="1415778at2"/>
<protein>
    <submittedName>
        <fullName evidence="1">Uncharacterized protein</fullName>
    </submittedName>
</protein>
<organism evidence="1 2">
    <name type="scientific">Pelagibaculum spongiae</name>
    <dbReference type="NCBI Taxonomy" id="2080658"/>
    <lineage>
        <taxon>Bacteria</taxon>
        <taxon>Pseudomonadati</taxon>
        <taxon>Pseudomonadota</taxon>
        <taxon>Gammaproteobacteria</taxon>
        <taxon>Oceanospirillales</taxon>
        <taxon>Pelagibaculum</taxon>
    </lineage>
</organism>
<dbReference type="Proteomes" id="UP000244906">
    <property type="component" value="Unassembled WGS sequence"/>
</dbReference>
<accession>A0A2V1GWZ5</accession>